<evidence type="ECO:0000256" key="9">
    <source>
        <dbReference type="ARBA" id="ARBA00023180"/>
    </source>
</evidence>
<keyword evidence="7 11" id="KW-0333">Golgi apparatus</keyword>
<dbReference type="Proteomes" id="UP000826234">
    <property type="component" value="Unassembled WGS sequence"/>
</dbReference>
<evidence type="ECO:0000313" key="13">
    <source>
        <dbReference type="Proteomes" id="UP000826234"/>
    </source>
</evidence>
<evidence type="ECO:0000256" key="7">
    <source>
        <dbReference type="ARBA" id="ARBA00023034"/>
    </source>
</evidence>
<keyword evidence="9 11" id="KW-0325">Glycoprotein</keyword>
<keyword evidence="3 11" id="KW-0808">Transferase</keyword>
<evidence type="ECO:0000313" key="12">
    <source>
        <dbReference type="EMBL" id="KAH0620616.1"/>
    </source>
</evidence>
<dbReference type="PANTHER" id="PTHR12137:SF15">
    <property type="entry name" value="CARBOHYDRATE SULFOTRANSFERASE"/>
    <property type="match status" value="1"/>
</dbReference>
<sequence>MQHDRRDTLNATCLNKTLSRAEWQLGRRVAQQLFVDESHKFIYCEVPKVGCSNWKKILLLLKLNLSRDVAEVNRGMVHTTNLLKRLSSYSPKQQVEFLSTYTKVMVTRHPLERLVSAYRDKFLHPGTYYSTVVANEIKVFSKRKQNFTKNVTFQEFVNYVVTRNLKNMDIHWQPMFLLCDPCNIHYDILGKFETLIQDVDHVLRRINAPESLYYPDTKSHASQKRTNKDITLDYLRKLTFDQIQMVMDLYQIDFSMFNYSFPLKRDFFL</sequence>
<keyword evidence="6" id="KW-1133">Transmembrane helix</keyword>
<keyword evidence="5 11" id="KW-0735">Signal-anchor</keyword>
<dbReference type="InterPro" id="IPR018011">
    <property type="entry name" value="Carb_sulfotrans_8-10"/>
</dbReference>
<evidence type="ECO:0000256" key="4">
    <source>
        <dbReference type="ARBA" id="ARBA00022692"/>
    </source>
</evidence>
<dbReference type="InterPro" id="IPR005331">
    <property type="entry name" value="Sulfotransferase"/>
</dbReference>
<comment type="caution">
    <text evidence="12">The sequence shown here is derived from an EMBL/GenBank/DDBJ whole genome shotgun (WGS) entry which is preliminary data.</text>
</comment>
<evidence type="ECO:0000256" key="8">
    <source>
        <dbReference type="ARBA" id="ARBA00023136"/>
    </source>
</evidence>
<dbReference type="EMBL" id="JAIPUX010003289">
    <property type="protein sequence ID" value="KAH0620616.1"/>
    <property type="molecule type" value="Genomic_DNA"/>
</dbReference>
<evidence type="ECO:0000256" key="5">
    <source>
        <dbReference type="ARBA" id="ARBA00022968"/>
    </source>
</evidence>
<protein>
    <recommendedName>
        <fullName evidence="11">Carbohydrate sulfotransferase</fullName>
        <ecNumber evidence="11">2.8.2.-</ecNumber>
    </recommendedName>
</protein>
<evidence type="ECO:0000256" key="1">
    <source>
        <dbReference type="ARBA" id="ARBA00004323"/>
    </source>
</evidence>
<keyword evidence="4" id="KW-0812">Transmembrane</keyword>
<name>A0ABQ7STG3_PHRPL</name>
<comment type="similarity">
    <text evidence="2 11">Belongs to the sulfotransferase 2 family.</text>
</comment>
<dbReference type="PANTHER" id="PTHR12137">
    <property type="entry name" value="CARBOHYDRATE SULFOTRANSFERASE"/>
    <property type="match status" value="1"/>
</dbReference>
<dbReference type="InterPro" id="IPR027417">
    <property type="entry name" value="P-loop_NTPase"/>
</dbReference>
<gene>
    <name evidence="12" type="ORF">JD844_021268</name>
</gene>
<comment type="subcellular location">
    <subcellularLocation>
        <location evidence="1 11">Golgi apparatus membrane</location>
        <topology evidence="1 11">Single-pass type II membrane protein</topology>
    </subcellularLocation>
</comment>
<evidence type="ECO:0000256" key="3">
    <source>
        <dbReference type="ARBA" id="ARBA00022679"/>
    </source>
</evidence>
<evidence type="ECO:0000256" key="11">
    <source>
        <dbReference type="RuleBase" id="RU364020"/>
    </source>
</evidence>
<evidence type="ECO:0000256" key="2">
    <source>
        <dbReference type="ARBA" id="ARBA00006339"/>
    </source>
</evidence>
<keyword evidence="8" id="KW-0472">Membrane</keyword>
<keyword evidence="10 11" id="KW-0119">Carbohydrate metabolism</keyword>
<evidence type="ECO:0000256" key="10">
    <source>
        <dbReference type="ARBA" id="ARBA00023277"/>
    </source>
</evidence>
<dbReference type="EC" id="2.8.2.-" evidence="11"/>
<organism evidence="12 13">
    <name type="scientific">Phrynosoma platyrhinos</name>
    <name type="common">Desert horned lizard</name>
    <dbReference type="NCBI Taxonomy" id="52577"/>
    <lineage>
        <taxon>Eukaryota</taxon>
        <taxon>Metazoa</taxon>
        <taxon>Chordata</taxon>
        <taxon>Craniata</taxon>
        <taxon>Vertebrata</taxon>
        <taxon>Euteleostomi</taxon>
        <taxon>Lepidosauria</taxon>
        <taxon>Squamata</taxon>
        <taxon>Bifurcata</taxon>
        <taxon>Unidentata</taxon>
        <taxon>Episquamata</taxon>
        <taxon>Toxicofera</taxon>
        <taxon>Iguania</taxon>
        <taxon>Phrynosomatidae</taxon>
        <taxon>Phrynosomatinae</taxon>
        <taxon>Phrynosoma</taxon>
    </lineage>
</organism>
<dbReference type="SUPFAM" id="SSF52540">
    <property type="entry name" value="P-loop containing nucleoside triphosphate hydrolases"/>
    <property type="match status" value="1"/>
</dbReference>
<dbReference type="Pfam" id="PF03567">
    <property type="entry name" value="Sulfotransfer_2"/>
    <property type="match status" value="1"/>
</dbReference>
<accession>A0ABQ7STG3</accession>
<reference evidence="12 13" key="1">
    <citation type="journal article" date="2022" name="Gigascience">
        <title>A chromosome-level genome assembly and annotation of the desert horned lizard, Phrynosoma platyrhinos, provides insight into chromosomal rearrangements among reptiles.</title>
        <authorList>
            <person name="Koochekian N."/>
            <person name="Ascanio A."/>
            <person name="Farleigh K."/>
            <person name="Card D.C."/>
            <person name="Schield D.R."/>
            <person name="Castoe T.A."/>
            <person name="Jezkova T."/>
        </authorList>
    </citation>
    <scope>NUCLEOTIDE SEQUENCE [LARGE SCALE GENOMIC DNA]</scope>
    <source>
        <strain evidence="12">NK-2021</strain>
    </source>
</reference>
<keyword evidence="13" id="KW-1185">Reference proteome</keyword>
<proteinExistence type="inferred from homology"/>
<evidence type="ECO:0000256" key="6">
    <source>
        <dbReference type="ARBA" id="ARBA00022989"/>
    </source>
</evidence>